<dbReference type="PANTHER" id="PTHR22941">
    <property type="entry name" value="SERPENTINE RECEPTOR"/>
    <property type="match status" value="1"/>
</dbReference>
<feature type="transmembrane region" description="Helical" evidence="1">
    <location>
        <begin position="141"/>
        <end position="163"/>
    </location>
</feature>
<keyword evidence="3" id="KW-1185">Reference proteome</keyword>
<evidence type="ECO:0000256" key="1">
    <source>
        <dbReference type="SAM" id="Phobius"/>
    </source>
</evidence>
<organism evidence="2 3">
    <name type="scientific">Caenorhabditis japonica</name>
    <dbReference type="NCBI Taxonomy" id="281687"/>
    <lineage>
        <taxon>Eukaryota</taxon>
        <taxon>Metazoa</taxon>
        <taxon>Ecdysozoa</taxon>
        <taxon>Nematoda</taxon>
        <taxon>Chromadorea</taxon>
        <taxon>Rhabditida</taxon>
        <taxon>Rhabditina</taxon>
        <taxon>Rhabditomorpha</taxon>
        <taxon>Rhabditoidea</taxon>
        <taxon>Rhabditidae</taxon>
        <taxon>Peloderinae</taxon>
        <taxon>Caenorhabditis</taxon>
    </lineage>
</organism>
<keyword evidence="1" id="KW-0812">Transmembrane</keyword>
<keyword evidence="1" id="KW-1133">Transmembrane helix</keyword>
<feature type="transmembrane region" description="Helical" evidence="1">
    <location>
        <begin position="106"/>
        <end position="129"/>
    </location>
</feature>
<reference evidence="2" key="2">
    <citation type="submission" date="2022-06" db="UniProtKB">
        <authorList>
            <consortium name="EnsemblMetazoa"/>
        </authorList>
    </citation>
    <scope>IDENTIFICATION</scope>
    <source>
        <strain evidence="2">DF5081</strain>
    </source>
</reference>
<dbReference type="AlphaFoldDB" id="A0A8R1HKI6"/>
<dbReference type="Proteomes" id="UP000005237">
    <property type="component" value="Unassembled WGS sequence"/>
</dbReference>
<sequence>MKRIIYFLANFIACALVIGYIGWTAPDVETGRKSLRERQSCIPDRLIDNPNFYNVNAASKIPPLISGTMVIALFLQGSYFVLYTTYRLFFTVRAISKQTQELQRKFFIAMALQAFIPLVGLVLPFFYYYLAWSYSYYNQKYNNFAMIAIGLNGLLTTVVMIIVHQPYRKFVSQMVVAKFVIKSREVSSQNFGRNVALTS</sequence>
<name>A0A8R1HKI6_CAEJA</name>
<feature type="transmembrane region" description="Helical" evidence="1">
    <location>
        <begin position="7"/>
        <end position="25"/>
    </location>
</feature>
<dbReference type="Pfam" id="PF10318">
    <property type="entry name" value="7TM_GPCR_Srh"/>
    <property type="match status" value="1"/>
</dbReference>
<proteinExistence type="predicted"/>
<evidence type="ECO:0000313" key="3">
    <source>
        <dbReference type="Proteomes" id="UP000005237"/>
    </source>
</evidence>
<feature type="transmembrane region" description="Helical" evidence="1">
    <location>
        <begin position="64"/>
        <end position="86"/>
    </location>
</feature>
<protein>
    <submittedName>
        <fullName evidence="2">Uncharacterized protein</fullName>
    </submittedName>
</protein>
<accession>A0A8R1HKI6</accession>
<evidence type="ECO:0000313" key="2">
    <source>
        <dbReference type="EnsemblMetazoa" id="CJA04409.1"/>
    </source>
</evidence>
<reference evidence="3" key="1">
    <citation type="submission" date="2010-08" db="EMBL/GenBank/DDBJ databases">
        <authorList>
            <consortium name="Caenorhabditis japonica Sequencing Consortium"/>
            <person name="Wilson R.K."/>
        </authorList>
    </citation>
    <scope>NUCLEOTIDE SEQUENCE [LARGE SCALE GENOMIC DNA]</scope>
    <source>
        <strain evidence="3">DF5081</strain>
    </source>
</reference>
<dbReference type="PANTHER" id="PTHR22941:SF305">
    <property type="entry name" value="SERPENTINE RECEPTOR, CLASS H"/>
    <property type="match status" value="1"/>
</dbReference>
<dbReference type="EnsemblMetazoa" id="CJA04409.1">
    <property type="protein sequence ID" value="CJA04409.1"/>
    <property type="gene ID" value="WBGene00123613"/>
</dbReference>
<keyword evidence="1" id="KW-0472">Membrane</keyword>
<dbReference type="SUPFAM" id="SSF81321">
    <property type="entry name" value="Family A G protein-coupled receptor-like"/>
    <property type="match status" value="1"/>
</dbReference>
<dbReference type="InterPro" id="IPR053220">
    <property type="entry name" value="Nematode_rcpt-like_serp_H"/>
</dbReference>
<dbReference type="InterPro" id="IPR019422">
    <property type="entry name" value="7TM_GPCR_serpentine_rcpt_Srh"/>
</dbReference>